<evidence type="ECO:0000313" key="2">
    <source>
        <dbReference type="Proteomes" id="UP000032336"/>
    </source>
</evidence>
<dbReference type="SUPFAM" id="SSF158997">
    <property type="entry name" value="Trm112p-like"/>
    <property type="match status" value="1"/>
</dbReference>
<protein>
    <submittedName>
        <fullName evidence="1">Uncharacterized protein</fullName>
    </submittedName>
</protein>
<reference evidence="1 2" key="1">
    <citation type="submission" date="2015-01" db="EMBL/GenBank/DDBJ databases">
        <title>Draft genome of the acidophilic iron oxidizer Ferrimicrobium acidiphilum strain T23.</title>
        <authorList>
            <person name="Poehlein A."/>
            <person name="Eisen S."/>
            <person name="Schloemann M."/>
            <person name="Johnson B.D."/>
            <person name="Daniel R."/>
            <person name="Muehling M."/>
        </authorList>
    </citation>
    <scope>NUCLEOTIDE SEQUENCE [LARGE SCALE GENOMIC DNA]</scope>
    <source>
        <strain evidence="1 2">T23</strain>
    </source>
</reference>
<dbReference type="Gene3D" id="2.20.25.10">
    <property type="match status" value="1"/>
</dbReference>
<sequence length="79" mass="8824">MTLSPELVAILACPVDHEPLLYLDAESLLYNPRLKRKYRIEGDIPILLIEEAEIVDDAEHVRLLGLASERPSADQGEDA</sequence>
<name>A0A0D8FUY0_9ACTN</name>
<dbReference type="Proteomes" id="UP000032336">
    <property type="component" value="Unassembled WGS sequence"/>
</dbReference>
<dbReference type="InterPro" id="IPR005651">
    <property type="entry name" value="Trm112-like"/>
</dbReference>
<organism evidence="1 2">
    <name type="scientific">Ferrimicrobium acidiphilum DSM 19497</name>
    <dbReference type="NCBI Taxonomy" id="1121877"/>
    <lineage>
        <taxon>Bacteria</taxon>
        <taxon>Bacillati</taxon>
        <taxon>Actinomycetota</taxon>
        <taxon>Acidimicrobiia</taxon>
        <taxon>Acidimicrobiales</taxon>
        <taxon>Acidimicrobiaceae</taxon>
        <taxon>Ferrimicrobium</taxon>
    </lineage>
</organism>
<dbReference type="STRING" id="1121877.FEAC_12110"/>
<gene>
    <name evidence="1" type="ORF">FEAC_12110</name>
</gene>
<dbReference type="eggNOG" id="COG2835">
    <property type="taxonomic scope" value="Bacteria"/>
</dbReference>
<dbReference type="EMBL" id="JXUW01000008">
    <property type="protein sequence ID" value="KJE77085.1"/>
    <property type="molecule type" value="Genomic_DNA"/>
</dbReference>
<dbReference type="OrthoDB" id="9812205at2"/>
<dbReference type="AlphaFoldDB" id="A0A0D8FUY0"/>
<dbReference type="RefSeq" id="WP_035388983.1">
    <property type="nucleotide sequence ID" value="NZ_JQKF01000008.1"/>
</dbReference>
<accession>A0A0D8FUY0</accession>
<proteinExistence type="predicted"/>
<dbReference type="GeneID" id="78372440"/>
<comment type="caution">
    <text evidence="1">The sequence shown here is derived from an EMBL/GenBank/DDBJ whole genome shotgun (WGS) entry which is preliminary data.</text>
</comment>
<evidence type="ECO:0000313" key="1">
    <source>
        <dbReference type="EMBL" id="KJE77085.1"/>
    </source>
</evidence>
<keyword evidence="2" id="KW-1185">Reference proteome</keyword>
<dbReference type="Pfam" id="PF03966">
    <property type="entry name" value="Trm112p"/>
    <property type="match status" value="1"/>
</dbReference>